<proteinExistence type="predicted"/>
<dbReference type="EMBL" id="CAAALY010016940">
    <property type="protein sequence ID" value="VEL13174.1"/>
    <property type="molecule type" value="Genomic_DNA"/>
</dbReference>
<sequence>MDTSLSNVKTTKEAWTKKNTNSTRRASLIDAKSLLKEEANINKIRSKYITDHKSNSTQLNSLRNEANFLTLRSVSITNKVKRAARNTLALQAAGIYPVSSNASYFTSNLNFPTKILLPPSSSNASTVRGDLALLSVGEIDASSSGVVAAAAAATAAATAAAASATSSSGPTITRAHSTSHSNSGGGSDDAVTSSSSSNNTANTTDVTKYILPLDDTVQQQGGGTLHKASEILHLMSIAITCLFVVLVAIKIACMGRKFFKNRNEVSALYTFFR</sequence>
<comment type="caution">
    <text evidence="3">The sequence shown here is derived from an EMBL/GenBank/DDBJ whole genome shotgun (WGS) entry which is preliminary data.</text>
</comment>
<protein>
    <submittedName>
        <fullName evidence="3">Uncharacterized protein</fullName>
    </submittedName>
</protein>
<feature type="compositionally biased region" description="Low complexity" evidence="1">
    <location>
        <begin position="176"/>
        <end position="200"/>
    </location>
</feature>
<evidence type="ECO:0000313" key="3">
    <source>
        <dbReference type="EMBL" id="VEL13174.1"/>
    </source>
</evidence>
<feature type="transmembrane region" description="Helical" evidence="2">
    <location>
        <begin position="231"/>
        <end position="253"/>
    </location>
</feature>
<keyword evidence="2" id="KW-0472">Membrane</keyword>
<keyword evidence="4" id="KW-1185">Reference proteome</keyword>
<gene>
    <name evidence="3" type="ORF">PXEA_LOCUS6614</name>
</gene>
<organism evidence="3 4">
    <name type="scientific">Protopolystoma xenopodis</name>
    <dbReference type="NCBI Taxonomy" id="117903"/>
    <lineage>
        <taxon>Eukaryota</taxon>
        <taxon>Metazoa</taxon>
        <taxon>Spiralia</taxon>
        <taxon>Lophotrochozoa</taxon>
        <taxon>Platyhelminthes</taxon>
        <taxon>Monogenea</taxon>
        <taxon>Polyopisthocotylea</taxon>
        <taxon>Polystomatidea</taxon>
        <taxon>Polystomatidae</taxon>
        <taxon>Protopolystoma</taxon>
    </lineage>
</organism>
<evidence type="ECO:0000256" key="1">
    <source>
        <dbReference type="SAM" id="MobiDB-lite"/>
    </source>
</evidence>
<keyword evidence="2" id="KW-0812">Transmembrane</keyword>
<dbReference type="Proteomes" id="UP000784294">
    <property type="component" value="Unassembled WGS sequence"/>
</dbReference>
<name>A0A448WJM8_9PLAT</name>
<dbReference type="AlphaFoldDB" id="A0A448WJM8"/>
<evidence type="ECO:0000313" key="4">
    <source>
        <dbReference type="Proteomes" id="UP000784294"/>
    </source>
</evidence>
<reference evidence="3" key="1">
    <citation type="submission" date="2018-11" db="EMBL/GenBank/DDBJ databases">
        <authorList>
            <consortium name="Pathogen Informatics"/>
        </authorList>
    </citation>
    <scope>NUCLEOTIDE SEQUENCE</scope>
</reference>
<accession>A0A448WJM8</accession>
<evidence type="ECO:0000256" key="2">
    <source>
        <dbReference type="SAM" id="Phobius"/>
    </source>
</evidence>
<feature type="region of interest" description="Disordered" evidence="1">
    <location>
        <begin position="166"/>
        <end position="200"/>
    </location>
</feature>
<keyword evidence="2" id="KW-1133">Transmembrane helix</keyword>